<comment type="caution">
    <text evidence="3">The sequence shown here is derived from an EMBL/GenBank/DDBJ whole genome shotgun (WGS) entry which is preliminary data.</text>
</comment>
<evidence type="ECO:0000256" key="1">
    <source>
        <dbReference type="SAM" id="MobiDB-lite"/>
    </source>
</evidence>
<feature type="transmembrane region" description="Helical" evidence="2">
    <location>
        <begin position="227"/>
        <end position="248"/>
    </location>
</feature>
<dbReference type="Proteomes" id="UP001149140">
    <property type="component" value="Unassembled WGS sequence"/>
</dbReference>
<feature type="transmembrane region" description="Helical" evidence="2">
    <location>
        <begin position="429"/>
        <end position="449"/>
    </location>
</feature>
<feature type="transmembrane region" description="Helical" evidence="2">
    <location>
        <begin position="52"/>
        <end position="75"/>
    </location>
</feature>
<proteinExistence type="predicted"/>
<feature type="transmembrane region" description="Helical" evidence="2">
    <location>
        <begin position="120"/>
        <end position="137"/>
    </location>
</feature>
<dbReference type="EMBL" id="JAPDOD010000031">
    <property type="protein sequence ID" value="MDA0164206.1"/>
    <property type="molecule type" value="Genomic_DNA"/>
</dbReference>
<feature type="transmembrane region" description="Helical" evidence="2">
    <location>
        <begin position="307"/>
        <end position="326"/>
    </location>
</feature>
<feature type="transmembrane region" description="Helical" evidence="2">
    <location>
        <begin position="157"/>
        <end position="177"/>
    </location>
</feature>
<evidence type="ECO:0000256" key="2">
    <source>
        <dbReference type="SAM" id="Phobius"/>
    </source>
</evidence>
<keyword evidence="2" id="KW-0472">Membrane</keyword>
<dbReference type="AlphaFoldDB" id="A0A9X3S5I2"/>
<dbReference type="RefSeq" id="WP_270043457.1">
    <property type="nucleotide sequence ID" value="NZ_JAPDOD010000031.1"/>
</dbReference>
<feature type="transmembrane region" description="Helical" evidence="2">
    <location>
        <begin position="403"/>
        <end position="423"/>
    </location>
</feature>
<keyword evidence="2" id="KW-1133">Transmembrane helix</keyword>
<sequence length="495" mass="53499">MAQEVGTRGTTTKGRFGRPDQPEPVYAPEARSDHLPPMEYRDMPEPLPLRKVLGPSVILAGVGVGSGEYILWPYISANAGIGFLYLAFVGVTIQYFLNMEIERYTLATGETAIAGFARSWKPWGILFCVFAVVPNIWPGWATAGATTFSYLVGGSPTVIAMIVLISIGVALTTSPVVYKALEGAEFFKVGLTIVFLLIAIVAAISPSDWGALSDNVSNFGTLPTSDVAISTLLAGLVFAGAGGANNLVQSNWIREKGFGMGAYAPRIESPVTGAPEPAASTGTMMRQDEENIGRFRKWFSVANKEQLVSFWAICLASIVVFSVLAYSTVYGKNISDEADFDFIKGEGEVLKDVVGPWFGTFFWIFGSISLVLVALGVVDYVARLCADVLKTLHLRDNARWSESKIYAAIVWTMCLLGVAVLASGFDQPLVLLVLSACLNGIVMFIYSILLIRLNRTGLPPAIRVRGLRLGALCVAVLFYGFFAGWYVIVQLGEIF</sequence>
<keyword evidence="2" id="KW-0812">Transmembrane</keyword>
<organism evidence="3 4">
    <name type="scientific">Solirubrobacter ginsenosidimutans</name>
    <dbReference type="NCBI Taxonomy" id="490573"/>
    <lineage>
        <taxon>Bacteria</taxon>
        <taxon>Bacillati</taxon>
        <taxon>Actinomycetota</taxon>
        <taxon>Thermoleophilia</taxon>
        <taxon>Solirubrobacterales</taxon>
        <taxon>Solirubrobacteraceae</taxon>
        <taxon>Solirubrobacter</taxon>
    </lineage>
</organism>
<protein>
    <submittedName>
        <fullName evidence="3">Nramp family divalent metal transporter</fullName>
    </submittedName>
</protein>
<gene>
    <name evidence="3" type="ORF">OM076_28300</name>
</gene>
<feature type="compositionally biased region" description="Low complexity" evidence="1">
    <location>
        <begin position="1"/>
        <end position="14"/>
    </location>
</feature>
<feature type="transmembrane region" description="Helical" evidence="2">
    <location>
        <begin position="189"/>
        <end position="207"/>
    </location>
</feature>
<feature type="transmembrane region" description="Helical" evidence="2">
    <location>
        <begin position="469"/>
        <end position="488"/>
    </location>
</feature>
<feature type="region of interest" description="Disordered" evidence="1">
    <location>
        <begin position="1"/>
        <end position="37"/>
    </location>
</feature>
<reference evidence="3" key="1">
    <citation type="submission" date="2022-10" db="EMBL/GenBank/DDBJ databases">
        <title>The WGS of Solirubrobacter ginsenosidimutans DSM 21036.</title>
        <authorList>
            <person name="Jiang Z."/>
        </authorList>
    </citation>
    <scope>NUCLEOTIDE SEQUENCE</scope>
    <source>
        <strain evidence="3">DSM 21036</strain>
    </source>
</reference>
<evidence type="ECO:0000313" key="3">
    <source>
        <dbReference type="EMBL" id="MDA0164206.1"/>
    </source>
</evidence>
<dbReference type="NCBIfam" id="NF037982">
    <property type="entry name" value="Nramp_1"/>
    <property type="match status" value="1"/>
</dbReference>
<feature type="transmembrane region" description="Helical" evidence="2">
    <location>
        <begin position="361"/>
        <end position="382"/>
    </location>
</feature>
<name>A0A9X3S5I2_9ACTN</name>
<keyword evidence="4" id="KW-1185">Reference proteome</keyword>
<accession>A0A9X3S5I2</accession>
<feature type="transmembrane region" description="Helical" evidence="2">
    <location>
        <begin position="81"/>
        <end position="99"/>
    </location>
</feature>
<evidence type="ECO:0000313" key="4">
    <source>
        <dbReference type="Proteomes" id="UP001149140"/>
    </source>
</evidence>